<dbReference type="InterPro" id="IPR000120">
    <property type="entry name" value="Amidase"/>
</dbReference>
<evidence type="ECO:0000259" key="2">
    <source>
        <dbReference type="Pfam" id="PF01425"/>
    </source>
</evidence>
<sequence>MNNTMEINSTDAALDALPGDDYLALDATEMAHRMRDDGLPPGALLGAALARCRAVNEQVNAVVLDHGELAVERLMARVESGAAREGVLAGVPMLLKDLNTYLAGTVTTNGSRLLADAVADHSSTVTQRYEQAGMLIFGKTASPEFGLTTTTESAQWGPTRNPWNLAYSVGGSSGGAAAAVAAGIVPVAHATDGGGSIRIPASYCGVFGLKPTRYRIPQGPGSFEGWFGASCGHVVSRTVRDSALLMDVSHGHETGSPYWLAPEHSSFVEQMNRDPGRLRIGLVSGNLTGVPLDPDIQRVLDETVALLCKLGHEVESVALPVDAGQLFSAHGAVTSTALLAAVTDRETAMGRSMDEDHLEPISRHILANARNTSAETLFRARRAFERIGQQMELMLGRFDLLLSPVTASLTPRLEVLSLQNRYEDYTRDIVGSVAYTVLANVTGQPSMSVPSGFGRENLPIGMMFTAGLCREGLLLSLARQLEVSRPWAHLRASL</sequence>
<organism evidence="3 4">
    <name type="scientific">Pseudomonas ulcerans</name>
    <dbReference type="NCBI Taxonomy" id="3115852"/>
    <lineage>
        <taxon>Bacteria</taxon>
        <taxon>Pseudomonadati</taxon>
        <taxon>Pseudomonadota</taxon>
        <taxon>Gammaproteobacteria</taxon>
        <taxon>Pseudomonadales</taxon>
        <taxon>Pseudomonadaceae</taxon>
        <taxon>Pseudomonas</taxon>
    </lineage>
</organism>
<name>A0ABU7HKS1_9PSED</name>
<dbReference type="SUPFAM" id="SSF75304">
    <property type="entry name" value="Amidase signature (AS) enzymes"/>
    <property type="match status" value="1"/>
</dbReference>
<evidence type="ECO:0000313" key="4">
    <source>
        <dbReference type="Proteomes" id="UP001335100"/>
    </source>
</evidence>
<evidence type="ECO:0000313" key="3">
    <source>
        <dbReference type="EMBL" id="MEE1932121.1"/>
    </source>
</evidence>
<dbReference type="Gene3D" id="3.90.1300.10">
    <property type="entry name" value="Amidase signature (AS) domain"/>
    <property type="match status" value="1"/>
</dbReference>
<feature type="domain" description="Amidase" evidence="2">
    <location>
        <begin position="44"/>
        <end position="475"/>
    </location>
</feature>
<dbReference type="InterPro" id="IPR023631">
    <property type="entry name" value="Amidase_dom"/>
</dbReference>
<dbReference type="InterPro" id="IPR036928">
    <property type="entry name" value="AS_sf"/>
</dbReference>
<dbReference type="PROSITE" id="PS00571">
    <property type="entry name" value="AMIDASES"/>
    <property type="match status" value="1"/>
</dbReference>
<keyword evidence="4" id="KW-1185">Reference proteome</keyword>
<comment type="caution">
    <text evidence="3">The sequence shown here is derived from an EMBL/GenBank/DDBJ whole genome shotgun (WGS) entry which is preliminary data.</text>
</comment>
<accession>A0ABU7HKS1</accession>
<dbReference type="RefSeq" id="WP_330073080.1">
    <property type="nucleotide sequence ID" value="NZ_JAZDQJ010000002.1"/>
</dbReference>
<dbReference type="EMBL" id="JAZDQJ010000002">
    <property type="protein sequence ID" value="MEE1932121.1"/>
    <property type="molecule type" value="Genomic_DNA"/>
</dbReference>
<gene>
    <name evidence="3" type="ORF">V0R50_02720</name>
</gene>
<dbReference type="Proteomes" id="UP001335100">
    <property type="component" value="Unassembled WGS sequence"/>
</dbReference>
<comment type="similarity">
    <text evidence="1">Belongs to the amidase family.</text>
</comment>
<proteinExistence type="inferred from homology"/>
<dbReference type="PANTHER" id="PTHR11895">
    <property type="entry name" value="TRANSAMIDASE"/>
    <property type="match status" value="1"/>
</dbReference>
<dbReference type="InterPro" id="IPR020556">
    <property type="entry name" value="Amidase_CS"/>
</dbReference>
<dbReference type="PANTHER" id="PTHR11895:SF7">
    <property type="entry name" value="GLUTAMYL-TRNA(GLN) AMIDOTRANSFERASE SUBUNIT A, MITOCHONDRIAL"/>
    <property type="match status" value="1"/>
</dbReference>
<dbReference type="Pfam" id="PF01425">
    <property type="entry name" value="Amidase"/>
    <property type="match status" value="1"/>
</dbReference>
<evidence type="ECO:0000256" key="1">
    <source>
        <dbReference type="ARBA" id="ARBA00009199"/>
    </source>
</evidence>
<reference evidence="3 4" key="1">
    <citation type="submission" date="2024-01" db="EMBL/GenBank/DDBJ databases">
        <title>Unpublished Manusciprt.</title>
        <authorList>
            <person name="Duman M."/>
            <person name="Valdes E.G."/>
            <person name="Ajmi N."/>
            <person name="Altun S."/>
            <person name="Saticioglu I.B."/>
        </authorList>
    </citation>
    <scope>NUCLEOTIDE SEQUENCE [LARGE SCALE GENOMIC DNA]</scope>
    <source>
        <strain evidence="3 4">148P</strain>
    </source>
</reference>
<protein>
    <submittedName>
        <fullName evidence="3">Amidase</fullName>
    </submittedName>
</protein>